<dbReference type="InterPro" id="IPR014752">
    <property type="entry name" value="Arrestin-like_C"/>
</dbReference>
<proteinExistence type="predicted"/>
<dbReference type="AlphaFoldDB" id="A0AAN4Z2M9"/>
<reference evidence="4" key="1">
    <citation type="submission" date="2022-10" db="EMBL/GenBank/DDBJ databases">
        <title>Genome assembly of Pristionchus species.</title>
        <authorList>
            <person name="Yoshida K."/>
            <person name="Sommer R.J."/>
        </authorList>
    </citation>
    <scope>NUCLEOTIDE SEQUENCE [LARGE SCALE GENOMIC DNA]</scope>
    <source>
        <strain evidence="2 4">RS5460</strain>
    </source>
</reference>
<name>A0AAN4Z2M9_9BILA</name>
<evidence type="ECO:0000313" key="3">
    <source>
        <dbReference type="EMBL" id="GMR30115.1"/>
    </source>
</evidence>
<dbReference type="Proteomes" id="UP001328107">
    <property type="component" value="Unassembled WGS sequence"/>
</dbReference>
<sequence length="83" mass="9141">INPSKFTMEETREVFASDERVEISKSSYEIVRSIPIPSVVASFKNCPIITVEYFVEMIVMTSGAVSTTVIAQIPVTIGTIPIM</sequence>
<comment type="caution">
    <text evidence="3">The sequence shown here is derived from an EMBL/GenBank/DDBJ whole genome shotgun (WGS) entry which is preliminary data.</text>
</comment>
<dbReference type="EMBL" id="BTRK01000001">
    <property type="protein sequence ID" value="GMR30112.1"/>
    <property type="molecule type" value="Genomic_DNA"/>
</dbReference>
<evidence type="ECO:0000313" key="4">
    <source>
        <dbReference type="Proteomes" id="UP001328107"/>
    </source>
</evidence>
<feature type="domain" description="Arrestin C-terminal-like" evidence="1">
    <location>
        <begin position="11"/>
        <end position="82"/>
    </location>
</feature>
<feature type="non-terminal residue" evidence="3">
    <location>
        <position position="1"/>
    </location>
</feature>
<keyword evidence="4" id="KW-1185">Reference proteome</keyword>
<dbReference type="Pfam" id="PF02752">
    <property type="entry name" value="Arrestin_C"/>
    <property type="match status" value="1"/>
</dbReference>
<accession>A0AAN4Z2M9</accession>
<dbReference type="EMBL" id="BTRK01000001">
    <property type="protein sequence ID" value="GMR30115.1"/>
    <property type="molecule type" value="Genomic_DNA"/>
</dbReference>
<dbReference type="InterPro" id="IPR014756">
    <property type="entry name" value="Ig_E-set"/>
</dbReference>
<reference evidence="3" key="2">
    <citation type="submission" date="2023-06" db="EMBL/GenBank/DDBJ databases">
        <title>Genome assembly of Pristionchus species.</title>
        <authorList>
            <person name="Yoshida K."/>
            <person name="Sommer R.J."/>
        </authorList>
    </citation>
    <scope>NUCLEOTIDE SEQUENCE</scope>
    <source>
        <strain evidence="3 4">RS5460</strain>
    </source>
</reference>
<organism evidence="3 4">
    <name type="scientific">Pristionchus mayeri</name>
    <dbReference type="NCBI Taxonomy" id="1317129"/>
    <lineage>
        <taxon>Eukaryota</taxon>
        <taxon>Metazoa</taxon>
        <taxon>Ecdysozoa</taxon>
        <taxon>Nematoda</taxon>
        <taxon>Chromadorea</taxon>
        <taxon>Rhabditida</taxon>
        <taxon>Rhabditina</taxon>
        <taxon>Diplogasteromorpha</taxon>
        <taxon>Diplogasteroidea</taxon>
        <taxon>Neodiplogasteridae</taxon>
        <taxon>Pristionchus</taxon>
    </lineage>
</organism>
<feature type="non-terminal residue" evidence="3">
    <location>
        <position position="83"/>
    </location>
</feature>
<protein>
    <recommendedName>
        <fullName evidence="1">Arrestin C-terminal-like domain-containing protein</fullName>
    </recommendedName>
</protein>
<evidence type="ECO:0000259" key="1">
    <source>
        <dbReference type="Pfam" id="PF02752"/>
    </source>
</evidence>
<evidence type="ECO:0000313" key="2">
    <source>
        <dbReference type="EMBL" id="GMR30112.1"/>
    </source>
</evidence>
<dbReference type="InterPro" id="IPR011022">
    <property type="entry name" value="Arrestin_C-like"/>
</dbReference>
<dbReference type="Gene3D" id="2.60.40.640">
    <property type="match status" value="1"/>
</dbReference>
<gene>
    <name evidence="2" type="ORF">PMAYCL1PPCAC_00307</name>
    <name evidence="3" type="ORF">PMAYCL1PPCAC_00310</name>
</gene>
<dbReference type="SUPFAM" id="SSF81296">
    <property type="entry name" value="E set domains"/>
    <property type="match status" value="1"/>
</dbReference>